<dbReference type="InterPro" id="IPR043504">
    <property type="entry name" value="Peptidase_S1_PA_chymotrypsin"/>
</dbReference>
<sequence>MEKFSIMIFYIVIIFTSFYKHVICNSNYNSPCPEAFQYRTDSEGRLYGEISIEPAHHDGSSIQISVEMSVANSVQSYLGKLVLTKSLKSAVSDMEHNRPVQYWLYFPAWHVIPPKITKIEVNCNQICSGPSISMAAANIIVTSIILKHKFSSGSTLPATCSSQQKNKNDYNNHKYTTNIRNGGLVTVISSDHSTKDYPHNIFFNSKEMEEPLPNSRPMRNPFPDNPFFDGTLELKKYNFTIPYQTKTPITTKAPDQPYAQNPFLSGLLSTRQPSTQPKQKPIHNQPSPKIPLQINTSITGSIVPQNIKNNDMSKICGRPVVPTHLIVKGQSVPRGAYPWLVAMFLIIIQQGQKNVRLEYKYICGGSLISNKHVVTDYRTGSANADIALLKFEDIEFNPIIKPLCLWAGANELNLIVGRQGTVVGWGRDENKDMSQLRQLNLPIVSQEKCLRSDKSPGGSFLRITSEKTFCAGFRNGSGPCDGDSGSGFLLNKNGVFFLRGIVSTALMDPVTHSCNLDEYVVFTDASKYSSWLLNEIT</sequence>
<evidence type="ECO:0000256" key="1">
    <source>
        <dbReference type="SAM" id="MobiDB-lite"/>
    </source>
</evidence>
<dbReference type="KEGG" id="soy:115881710"/>
<feature type="domain" description="Peptidase S1" evidence="2">
    <location>
        <begin position="326"/>
        <end position="537"/>
    </location>
</feature>
<dbReference type="SMART" id="SM00020">
    <property type="entry name" value="Tryp_SPc"/>
    <property type="match status" value="1"/>
</dbReference>
<dbReference type="Pfam" id="PF16030">
    <property type="entry name" value="GD_N"/>
    <property type="match status" value="1"/>
</dbReference>
<dbReference type="FunCoup" id="A0A6J2XUD2">
    <property type="interactions" value="5"/>
</dbReference>
<dbReference type="Proteomes" id="UP000504635">
    <property type="component" value="Unplaced"/>
</dbReference>
<dbReference type="PANTHER" id="PTHR24260:SF143">
    <property type="entry name" value="SERINE PROTEASE GD-LIKE PROTEIN"/>
    <property type="match status" value="1"/>
</dbReference>
<gene>
    <name evidence="4" type="primary">LOC115881710</name>
</gene>
<dbReference type="InterPro" id="IPR051333">
    <property type="entry name" value="CLIP_Serine_Protease"/>
</dbReference>
<dbReference type="InterPro" id="IPR001254">
    <property type="entry name" value="Trypsin_dom"/>
</dbReference>
<dbReference type="GeneID" id="115881710"/>
<keyword evidence="3" id="KW-1185">Reference proteome</keyword>
<dbReference type="AlphaFoldDB" id="A0A6J2XUD2"/>
<name>A0A6J2XUD2_SITOR</name>
<evidence type="ECO:0000313" key="3">
    <source>
        <dbReference type="Proteomes" id="UP000504635"/>
    </source>
</evidence>
<reference evidence="4" key="1">
    <citation type="submission" date="2025-08" db="UniProtKB">
        <authorList>
            <consortium name="RefSeq"/>
        </authorList>
    </citation>
    <scope>IDENTIFICATION</scope>
    <source>
        <tissue evidence="4">Gonads</tissue>
    </source>
</reference>
<dbReference type="InParanoid" id="A0A6J2XUD2"/>
<dbReference type="Gene3D" id="2.40.10.10">
    <property type="entry name" value="Trypsin-like serine proteases"/>
    <property type="match status" value="2"/>
</dbReference>
<dbReference type="OrthoDB" id="238681at2759"/>
<organism evidence="3 4">
    <name type="scientific">Sitophilus oryzae</name>
    <name type="common">Rice weevil</name>
    <name type="synonym">Curculio oryzae</name>
    <dbReference type="NCBI Taxonomy" id="7048"/>
    <lineage>
        <taxon>Eukaryota</taxon>
        <taxon>Metazoa</taxon>
        <taxon>Ecdysozoa</taxon>
        <taxon>Arthropoda</taxon>
        <taxon>Hexapoda</taxon>
        <taxon>Insecta</taxon>
        <taxon>Pterygota</taxon>
        <taxon>Neoptera</taxon>
        <taxon>Endopterygota</taxon>
        <taxon>Coleoptera</taxon>
        <taxon>Polyphaga</taxon>
        <taxon>Cucujiformia</taxon>
        <taxon>Curculionidae</taxon>
        <taxon>Dryophthorinae</taxon>
        <taxon>Sitophilus</taxon>
    </lineage>
</organism>
<dbReference type="GO" id="GO:0006508">
    <property type="term" value="P:proteolysis"/>
    <property type="evidence" value="ECO:0007669"/>
    <property type="project" value="InterPro"/>
</dbReference>
<evidence type="ECO:0000259" key="2">
    <source>
        <dbReference type="PROSITE" id="PS50240"/>
    </source>
</evidence>
<dbReference type="Pfam" id="PF00089">
    <property type="entry name" value="Trypsin"/>
    <property type="match status" value="1"/>
</dbReference>
<feature type="compositionally biased region" description="Polar residues" evidence="1">
    <location>
        <begin position="258"/>
        <end position="290"/>
    </location>
</feature>
<feature type="region of interest" description="Disordered" evidence="1">
    <location>
        <begin position="248"/>
        <end position="290"/>
    </location>
</feature>
<evidence type="ECO:0000313" key="4">
    <source>
        <dbReference type="RefSeq" id="XP_030755177.1"/>
    </source>
</evidence>
<dbReference type="PROSITE" id="PS50240">
    <property type="entry name" value="TRYPSIN_DOM"/>
    <property type="match status" value="1"/>
</dbReference>
<dbReference type="PANTHER" id="PTHR24260">
    <property type="match status" value="1"/>
</dbReference>
<proteinExistence type="predicted"/>
<dbReference type="InterPro" id="IPR031986">
    <property type="entry name" value="GD_N"/>
</dbReference>
<dbReference type="InterPro" id="IPR009003">
    <property type="entry name" value="Peptidase_S1_PA"/>
</dbReference>
<accession>A0A6J2XUD2</accession>
<dbReference type="SUPFAM" id="SSF50494">
    <property type="entry name" value="Trypsin-like serine proteases"/>
    <property type="match status" value="1"/>
</dbReference>
<dbReference type="RefSeq" id="XP_030755177.1">
    <property type="nucleotide sequence ID" value="XM_030899317.1"/>
</dbReference>
<protein>
    <submittedName>
        <fullName evidence="4">Serine protease gd-like</fullName>
    </submittedName>
</protein>
<dbReference type="GO" id="GO:0004252">
    <property type="term" value="F:serine-type endopeptidase activity"/>
    <property type="evidence" value="ECO:0007669"/>
    <property type="project" value="InterPro"/>
</dbReference>